<evidence type="ECO:0000313" key="2">
    <source>
        <dbReference type="Proteomes" id="UP000654922"/>
    </source>
</evidence>
<comment type="caution">
    <text evidence="1">The sequence shown here is derived from an EMBL/GenBank/DDBJ whole genome shotgun (WGS) entry which is preliminary data.</text>
</comment>
<dbReference type="Gene3D" id="3.20.20.190">
    <property type="entry name" value="Phosphatidylinositol (PI) phosphodiesterase"/>
    <property type="match status" value="1"/>
</dbReference>
<dbReference type="GO" id="GO:0006629">
    <property type="term" value="P:lipid metabolic process"/>
    <property type="evidence" value="ECO:0007669"/>
    <property type="project" value="InterPro"/>
</dbReference>
<reference evidence="1" key="1">
    <citation type="submission" date="2020-06" db="EMBL/GenBank/DDBJ databases">
        <title>Draft genome sequences of strains closely related to Aspergillus parafelis and Aspergillus hiratsukae.</title>
        <authorList>
            <person name="Dos Santos R.A.C."/>
            <person name="Rivero-Menendez O."/>
            <person name="Steenwyk J.L."/>
            <person name="Mead M.E."/>
            <person name="Goldman G.H."/>
            <person name="Alastruey-Izquierdo A."/>
            <person name="Rokas A."/>
        </authorList>
    </citation>
    <scope>NUCLEOTIDE SEQUENCE</scope>
    <source>
        <strain evidence="1">CNM-CM5623</strain>
    </source>
</reference>
<dbReference type="GO" id="GO:0008081">
    <property type="term" value="F:phosphoric diester hydrolase activity"/>
    <property type="evidence" value="ECO:0007669"/>
    <property type="project" value="InterPro"/>
</dbReference>
<protein>
    <recommendedName>
        <fullName evidence="3">PLC-like phosphodiesterase</fullName>
    </recommendedName>
</protein>
<accession>A0A8H6PN45</accession>
<dbReference type="Proteomes" id="UP000654922">
    <property type="component" value="Unassembled WGS sequence"/>
</dbReference>
<evidence type="ECO:0008006" key="3">
    <source>
        <dbReference type="Google" id="ProtNLM"/>
    </source>
</evidence>
<dbReference type="InterPro" id="IPR017946">
    <property type="entry name" value="PLC-like_Pdiesterase_TIM-brl"/>
</dbReference>
<dbReference type="AlphaFoldDB" id="A0A8H6PN45"/>
<dbReference type="EMBL" id="JACBAE010001393">
    <property type="protein sequence ID" value="KAF7157312.1"/>
    <property type="molecule type" value="Genomic_DNA"/>
</dbReference>
<name>A0A8H6PN45_9EURO</name>
<evidence type="ECO:0000313" key="1">
    <source>
        <dbReference type="EMBL" id="KAF7157312.1"/>
    </source>
</evidence>
<sequence length="484" mass="53726">MSGKDNLVANFHPYWSQLTVFYPIQDTPDPCKGRWTTTTSASVLRGTTYPPQLTKNDKVYTGVDETVVYVTIVNGSPYDFILSSTHTYQMDTFDFHDIPAGKSVQNVMKYNSGVGSSVVDGKGEAYYTLKGTEKTFVVEARTDFGGSGVNPYRVDIYFNGMSTRNSATNTITEFQAPGGQRAVNFVLAGDETLGYWSSVTPPTAWMSSILPVNGESALVSASNVRTQLFGIGDQLRKGSHYFDVPPVQGNGGEYLTGHYNWPNSPHLGANGQSLQEIVDQINAFTASNPELIILYLSHALDTDNGYVVLNDTQWDKVYDIFEGITHRCPNLDGEITDITMNKLIGHGTACVLLISEGTINRPKSGIYPTSQFSSDVNHWSETDSIKDMRTDQISCLSSHRNLLDPTSNDARITFLVTQWILTLTSVYDNTYFSIEDWAVRYAYDPLFWDFSPPSRPGCTPMYSCWTLSASRFSTMALLRTPLMN</sequence>
<organism evidence="1 2">
    <name type="scientific">Aspergillus felis</name>
    <dbReference type="NCBI Taxonomy" id="1287682"/>
    <lineage>
        <taxon>Eukaryota</taxon>
        <taxon>Fungi</taxon>
        <taxon>Dikarya</taxon>
        <taxon>Ascomycota</taxon>
        <taxon>Pezizomycotina</taxon>
        <taxon>Eurotiomycetes</taxon>
        <taxon>Eurotiomycetidae</taxon>
        <taxon>Eurotiales</taxon>
        <taxon>Aspergillaceae</taxon>
        <taxon>Aspergillus</taxon>
        <taxon>Aspergillus subgen. Fumigati</taxon>
    </lineage>
</organism>
<dbReference type="OrthoDB" id="1046782at2759"/>
<dbReference type="SUPFAM" id="SSF51695">
    <property type="entry name" value="PLC-like phosphodiesterases"/>
    <property type="match status" value="1"/>
</dbReference>
<gene>
    <name evidence="1" type="ORF">CNMCM5623_001435</name>
</gene>
<proteinExistence type="predicted"/>